<reference evidence="2" key="1">
    <citation type="submission" date="2016-09" db="EMBL/GenBank/DDBJ databases">
        <authorList>
            <person name="Hebert L."/>
            <person name="Moumen B."/>
        </authorList>
    </citation>
    <scope>NUCLEOTIDE SEQUENCE [LARGE SCALE GENOMIC DNA]</scope>
    <source>
        <strain evidence="2">OVI</strain>
    </source>
</reference>
<comment type="caution">
    <text evidence="2">The sequence shown here is derived from an EMBL/GenBank/DDBJ whole genome shotgun (WGS) entry which is preliminary data.</text>
</comment>
<evidence type="ECO:0000313" key="3">
    <source>
        <dbReference type="Proteomes" id="UP000195570"/>
    </source>
</evidence>
<dbReference type="EMBL" id="CZPT02001654">
    <property type="protein sequence ID" value="SCU71519.1"/>
    <property type="molecule type" value="Genomic_DNA"/>
</dbReference>
<dbReference type="GeneID" id="92377040"/>
<dbReference type="Proteomes" id="UP000195570">
    <property type="component" value="Unassembled WGS sequence"/>
</dbReference>
<accession>A0A1G4IH12</accession>
<organism evidence="2 3">
    <name type="scientific">Trypanosoma equiperdum</name>
    <dbReference type="NCBI Taxonomy" id="5694"/>
    <lineage>
        <taxon>Eukaryota</taxon>
        <taxon>Discoba</taxon>
        <taxon>Euglenozoa</taxon>
        <taxon>Kinetoplastea</taxon>
        <taxon>Metakinetoplastina</taxon>
        <taxon>Trypanosomatida</taxon>
        <taxon>Trypanosomatidae</taxon>
        <taxon>Trypanosoma</taxon>
    </lineage>
</organism>
<gene>
    <name evidence="2" type="ORF">TEOVI_000310000</name>
</gene>
<dbReference type="Pfam" id="PF22589">
    <property type="entry name" value="SPMIP1"/>
    <property type="match status" value="1"/>
</dbReference>
<proteinExistence type="predicted"/>
<keyword evidence="3" id="KW-1185">Reference proteome</keyword>
<dbReference type="VEuPathDB" id="TriTrypDB:TEOVI_000310000"/>
<dbReference type="InterPro" id="IPR054323">
    <property type="entry name" value="SPMIP1_C"/>
</dbReference>
<name>A0A1G4IH12_TRYEQ</name>
<sequence>MPKKKPPCPSVTPQLYEKSHKPSVTVGMGMKGSAASTACWRDQVDKEEQLHAIWAKRYDRRSNARLVESLKRTLQREKDSAEQYRKDNDALSTILFSKDVSDAGRLTTVYLKARNRLAPQEKYLRAQTAAQEVGWGIPEAMRGGDSVEFTGTPALPRLTKASAMAYRRPDDEDHAELFGYTLMCSFCGGKP</sequence>
<feature type="domain" description="Sperm microtubule inner protein 1 C-terminal" evidence="1">
    <location>
        <begin position="47"/>
        <end position="142"/>
    </location>
</feature>
<evidence type="ECO:0000313" key="2">
    <source>
        <dbReference type="EMBL" id="SCU71519.1"/>
    </source>
</evidence>
<evidence type="ECO:0000259" key="1">
    <source>
        <dbReference type="Pfam" id="PF22589"/>
    </source>
</evidence>
<dbReference type="AlphaFoldDB" id="A0A1G4IH12"/>
<dbReference type="RefSeq" id="XP_067082168.1">
    <property type="nucleotide sequence ID" value="XM_067226067.1"/>
</dbReference>
<protein>
    <recommendedName>
        <fullName evidence="1">Sperm microtubule inner protein 1 C-terminal domain-containing protein</fullName>
    </recommendedName>
</protein>